<sequence length="786" mass="81753">MFKKEIDIIKGGKKMIKKIVPLKALVSFLALLLVISPVLAEAPSMNTYVKTEGGASNPEAYSVNFTAYYNGDDNYIQTEDSWDKNTADLGYVASWGMARVSPSQVTGDQGNQPYDIWLAYSGTAGKQANHAAGTIPASGTGYTSPGTSASPLILAGANYLEPPTGFSVFANDGQLLLRWDSVSGATGYRIYKRPAAGQQAQEIVYEKAATIASGATTSTVLTGLTNGTTYEYIMVASDATRRSAHTSAVSGIPTNVSLPTITTVSPANSATIEANITINGTNFGATQGSVYVNGVGVDSVSSWSATRIIAKISSLTPIASGEIIVATAGKLYVSTPYQVKSYISGVAWDTSTANNAANVGYVDGVMIISGKGFGGTEAGSPTPPAGCSVEVLLLVSTSTYRTVPIYWWSKNSITIGIPYASGLITKAGLAATKRVKVITPTNSAIVSGLNIKPKVVSLVQLEGVPGSTLDIRTSGTDTIISGNKVYFTDAAGVSAEAVITRITAGNPAAANQVTTLEVTVPAGLADGAYDIKVVTASLESNAYYTWDLSRKVTFAVQNIMTTTANLAYQSEVLAENWLAIPYNNAVGSGSVTLATTDDLVRSLGIAYTPAANDLITIIGRDNSGQTTVGPIQYMYLGGAWDSAGQPAITLQIGGMYKVTISNPGKSPFSVNWTVSGSKKIPTISFGYQSDALGENWLSIPSDGVAIADTQALASSLGAKITPQNGDLLTIISRNNSTQANIGPIQYMYNGGLWDAGGQAALPATIGSAWSVALSRPTPTPVNVTWP</sequence>
<dbReference type="EMBL" id="METM01000010">
    <property type="protein sequence ID" value="OGB90396.1"/>
    <property type="molecule type" value="Genomic_DNA"/>
</dbReference>
<dbReference type="InterPro" id="IPR013783">
    <property type="entry name" value="Ig-like_fold"/>
</dbReference>
<dbReference type="InterPro" id="IPR003961">
    <property type="entry name" value="FN3_dom"/>
</dbReference>
<dbReference type="SUPFAM" id="SSF49265">
    <property type="entry name" value="Fibronectin type III"/>
    <property type="match status" value="1"/>
</dbReference>
<feature type="domain" description="Fibronectin type-III" evidence="1">
    <location>
        <begin position="162"/>
        <end position="266"/>
    </location>
</feature>
<reference evidence="2 3" key="1">
    <citation type="journal article" date="2016" name="Nat. Commun.">
        <title>Thousands of microbial genomes shed light on interconnected biogeochemical processes in an aquifer system.</title>
        <authorList>
            <person name="Anantharaman K."/>
            <person name="Brown C.T."/>
            <person name="Hug L.A."/>
            <person name="Sharon I."/>
            <person name="Castelle C.J."/>
            <person name="Probst A.J."/>
            <person name="Thomas B.C."/>
            <person name="Singh A."/>
            <person name="Wilkins M.J."/>
            <person name="Karaoz U."/>
            <person name="Brodie E.L."/>
            <person name="Williams K.H."/>
            <person name="Hubbard S.S."/>
            <person name="Banfield J.F."/>
        </authorList>
    </citation>
    <scope>NUCLEOTIDE SEQUENCE [LARGE SCALE GENOMIC DNA]</scope>
</reference>
<dbReference type="SUPFAM" id="SSF81296">
    <property type="entry name" value="E set domains"/>
    <property type="match status" value="1"/>
</dbReference>
<dbReference type="CDD" id="cd00102">
    <property type="entry name" value="IPT"/>
    <property type="match status" value="1"/>
</dbReference>
<comment type="caution">
    <text evidence="2">The sequence shown here is derived from an EMBL/GenBank/DDBJ whole genome shotgun (WGS) entry which is preliminary data.</text>
</comment>
<dbReference type="AlphaFoldDB" id="A0A1F4Q3H8"/>
<dbReference type="CDD" id="cd00063">
    <property type="entry name" value="FN3"/>
    <property type="match status" value="1"/>
</dbReference>
<evidence type="ECO:0000313" key="3">
    <source>
        <dbReference type="Proteomes" id="UP000178724"/>
    </source>
</evidence>
<evidence type="ECO:0000259" key="1">
    <source>
        <dbReference type="PROSITE" id="PS50853"/>
    </source>
</evidence>
<dbReference type="InterPro" id="IPR014756">
    <property type="entry name" value="Ig_E-set"/>
</dbReference>
<accession>A0A1F4Q3H8</accession>
<dbReference type="PROSITE" id="PS50853">
    <property type="entry name" value="FN3"/>
    <property type="match status" value="1"/>
</dbReference>
<gene>
    <name evidence="2" type="ORF">A2625_01385</name>
</gene>
<name>A0A1F4Q3H8_UNCSA</name>
<dbReference type="InterPro" id="IPR036116">
    <property type="entry name" value="FN3_sf"/>
</dbReference>
<dbReference type="Gene3D" id="2.60.40.10">
    <property type="entry name" value="Immunoglobulins"/>
    <property type="match status" value="2"/>
</dbReference>
<dbReference type="Proteomes" id="UP000178724">
    <property type="component" value="Unassembled WGS sequence"/>
</dbReference>
<dbReference type="InterPro" id="IPR002909">
    <property type="entry name" value="IPT_dom"/>
</dbReference>
<protein>
    <recommendedName>
        <fullName evidence="1">Fibronectin type-III domain-containing protein</fullName>
    </recommendedName>
</protein>
<evidence type="ECO:0000313" key="2">
    <source>
        <dbReference type="EMBL" id="OGB90396.1"/>
    </source>
</evidence>
<organism evidence="2 3">
    <name type="scientific">candidate division WOR-1 bacterium RIFCSPHIGHO2_01_FULL_53_15</name>
    <dbReference type="NCBI Taxonomy" id="1802564"/>
    <lineage>
        <taxon>Bacteria</taxon>
        <taxon>Bacillati</taxon>
        <taxon>Saganbacteria</taxon>
    </lineage>
</organism>
<proteinExistence type="predicted"/>
<dbReference type="Pfam" id="PF01833">
    <property type="entry name" value="TIG"/>
    <property type="match status" value="1"/>
</dbReference>